<keyword evidence="2" id="KW-0472">Membrane</keyword>
<reference evidence="4" key="1">
    <citation type="journal article" date="2019" name="Int. J. Syst. Evol. Microbiol.">
        <title>The Global Catalogue of Microorganisms (GCM) 10K type strain sequencing project: providing services to taxonomists for standard genome sequencing and annotation.</title>
        <authorList>
            <consortium name="The Broad Institute Genomics Platform"/>
            <consortium name="The Broad Institute Genome Sequencing Center for Infectious Disease"/>
            <person name="Wu L."/>
            <person name="Ma J."/>
        </authorList>
    </citation>
    <scope>NUCLEOTIDE SEQUENCE [LARGE SCALE GENOMIC DNA]</scope>
    <source>
        <strain evidence="4">CCM 8911</strain>
    </source>
</reference>
<keyword evidence="4" id="KW-1185">Reference proteome</keyword>
<evidence type="ECO:0000256" key="1">
    <source>
        <dbReference type="SAM" id="MobiDB-lite"/>
    </source>
</evidence>
<feature type="region of interest" description="Disordered" evidence="1">
    <location>
        <begin position="80"/>
        <end position="109"/>
    </location>
</feature>
<name>A0ABW4B8C4_9LACO</name>
<feature type="compositionally biased region" description="Basic residues" evidence="1">
    <location>
        <begin position="84"/>
        <end position="93"/>
    </location>
</feature>
<evidence type="ECO:0000256" key="2">
    <source>
        <dbReference type="SAM" id="Phobius"/>
    </source>
</evidence>
<dbReference type="EMBL" id="JBHTMO010000006">
    <property type="protein sequence ID" value="MFD1392578.1"/>
    <property type="molecule type" value="Genomic_DNA"/>
</dbReference>
<keyword evidence="2" id="KW-1133">Transmembrane helix</keyword>
<feature type="transmembrane region" description="Helical" evidence="2">
    <location>
        <begin position="33"/>
        <end position="57"/>
    </location>
</feature>
<dbReference type="Proteomes" id="UP001597249">
    <property type="component" value="Unassembled WGS sequence"/>
</dbReference>
<proteinExistence type="predicted"/>
<keyword evidence="2" id="KW-0812">Transmembrane</keyword>
<protein>
    <submittedName>
        <fullName evidence="3">Uncharacterized protein</fullName>
    </submittedName>
</protein>
<gene>
    <name evidence="3" type="ORF">ACFQ3L_03115</name>
</gene>
<evidence type="ECO:0000313" key="4">
    <source>
        <dbReference type="Proteomes" id="UP001597249"/>
    </source>
</evidence>
<sequence length="109" mass="12018">MFKDTKALVNKIADTAAEPVHTFNSMLQEDPELLIPLAVIHVVPIALMIVGTTQIILGRQKLKAEKERTKQAKLRAMIAGHGPHCGRHGRLHGPKPPMKLMAEEESPTE</sequence>
<organism evidence="3 4">
    <name type="scientific">Lacticaseibacillus jixianensis</name>
    <dbReference type="NCBI Taxonomy" id="2486012"/>
    <lineage>
        <taxon>Bacteria</taxon>
        <taxon>Bacillati</taxon>
        <taxon>Bacillota</taxon>
        <taxon>Bacilli</taxon>
        <taxon>Lactobacillales</taxon>
        <taxon>Lactobacillaceae</taxon>
        <taxon>Lacticaseibacillus</taxon>
    </lineage>
</organism>
<dbReference type="RefSeq" id="WP_125584305.1">
    <property type="nucleotide sequence ID" value="NZ_JBHTMO010000006.1"/>
</dbReference>
<accession>A0ABW4B8C4</accession>
<comment type="caution">
    <text evidence="3">The sequence shown here is derived from an EMBL/GenBank/DDBJ whole genome shotgun (WGS) entry which is preliminary data.</text>
</comment>
<evidence type="ECO:0000313" key="3">
    <source>
        <dbReference type="EMBL" id="MFD1392578.1"/>
    </source>
</evidence>